<dbReference type="STRING" id="765440.A0A0C3B9I9"/>
<dbReference type="Pfam" id="PF05368">
    <property type="entry name" value="NmrA"/>
    <property type="match status" value="1"/>
</dbReference>
<evidence type="ECO:0000313" key="5">
    <source>
        <dbReference type="Proteomes" id="UP000054166"/>
    </source>
</evidence>
<dbReference type="Proteomes" id="UP000054166">
    <property type="component" value="Unassembled WGS sequence"/>
</dbReference>
<name>A0A0C3B9I9_PILCF</name>
<dbReference type="GO" id="GO:0005634">
    <property type="term" value="C:nucleus"/>
    <property type="evidence" value="ECO:0007669"/>
    <property type="project" value="TreeGrafter"/>
</dbReference>
<dbReference type="InterPro" id="IPR051164">
    <property type="entry name" value="NmrA-like_oxidored"/>
</dbReference>
<feature type="domain" description="NmrA-like" evidence="3">
    <location>
        <begin position="5"/>
        <end position="296"/>
    </location>
</feature>
<dbReference type="EMBL" id="KN833069">
    <property type="protein sequence ID" value="KIM73992.1"/>
    <property type="molecule type" value="Genomic_DNA"/>
</dbReference>
<protein>
    <recommendedName>
        <fullName evidence="3">NmrA-like domain-containing protein</fullName>
    </recommendedName>
</protein>
<organism evidence="4 5">
    <name type="scientific">Piloderma croceum (strain F 1598)</name>
    <dbReference type="NCBI Taxonomy" id="765440"/>
    <lineage>
        <taxon>Eukaryota</taxon>
        <taxon>Fungi</taxon>
        <taxon>Dikarya</taxon>
        <taxon>Basidiomycota</taxon>
        <taxon>Agaricomycotina</taxon>
        <taxon>Agaricomycetes</taxon>
        <taxon>Agaricomycetidae</taxon>
        <taxon>Atheliales</taxon>
        <taxon>Atheliaceae</taxon>
        <taxon>Piloderma</taxon>
    </lineage>
</organism>
<keyword evidence="2" id="KW-0521">NADP</keyword>
<dbReference type="InParanoid" id="A0A0C3B9I9"/>
<dbReference type="PANTHER" id="PTHR42748">
    <property type="entry name" value="NITROGEN METABOLITE REPRESSION PROTEIN NMRA FAMILY MEMBER"/>
    <property type="match status" value="1"/>
</dbReference>
<dbReference type="AlphaFoldDB" id="A0A0C3B9I9"/>
<dbReference type="InterPro" id="IPR036291">
    <property type="entry name" value="NAD(P)-bd_dom_sf"/>
</dbReference>
<dbReference type="OrthoDB" id="419598at2759"/>
<dbReference type="PANTHER" id="PTHR42748:SF7">
    <property type="entry name" value="NMRA LIKE REDOX SENSOR 1-RELATED"/>
    <property type="match status" value="1"/>
</dbReference>
<dbReference type="SUPFAM" id="SSF51735">
    <property type="entry name" value="NAD(P)-binding Rossmann-fold domains"/>
    <property type="match status" value="1"/>
</dbReference>
<dbReference type="InterPro" id="IPR008030">
    <property type="entry name" value="NmrA-like"/>
</dbReference>
<dbReference type="Gene3D" id="3.90.25.10">
    <property type="entry name" value="UDP-galactose 4-epimerase, domain 1"/>
    <property type="match status" value="1"/>
</dbReference>
<keyword evidence="5" id="KW-1185">Reference proteome</keyword>
<gene>
    <name evidence="4" type="ORF">PILCRDRAFT_828638</name>
</gene>
<dbReference type="HOGENOM" id="CLU_007383_8_2_1"/>
<evidence type="ECO:0000256" key="1">
    <source>
        <dbReference type="ARBA" id="ARBA00006328"/>
    </source>
</evidence>
<dbReference type="CDD" id="cd05251">
    <property type="entry name" value="NmrA_like_SDR_a"/>
    <property type="match status" value="1"/>
</dbReference>
<evidence type="ECO:0000259" key="3">
    <source>
        <dbReference type="Pfam" id="PF05368"/>
    </source>
</evidence>
<dbReference type="Gene3D" id="3.40.50.720">
    <property type="entry name" value="NAD(P)-binding Rossmann-like Domain"/>
    <property type="match status" value="1"/>
</dbReference>
<comment type="similarity">
    <text evidence="1">Belongs to the NmrA-type oxidoreductase family.</text>
</comment>
<reference evidence="5" key="2">
    <citation type="submission" date="2015-01" db="EMBL/GenBank/DDBJ databases">
        <title>Evolutionary Origins and Diversification of the Mycorrhizal Mutualists.</title>
        <authorList>
            <consortium name="DOE Joint Genome Institute"/>
            <consortium name="Mycorrhizal Genomics Consortium"/>
            <person name="Kohler A."/>
            <person name="Kuo A."/>
            <person name="Nagy L.G."/>
            <person name="Floudas D."/>
            <person name="Copeland A."/>
            <person name="Barry K.W."/>
            <person name="Cichocki N."/>
            <person name="Veneault-Fourrey C."/>
            <person name="LaButti K."/>
            <person name="Lindquist E.A."/>
            <person name="Lipzen A."/>
            <person name="Lundell T."/>
            <person name="Morin E."/>
            <person name="Murat C."/>
            <person name="Riley R."/>
            <person name="Ohm R."/>
            <person name="Sun H."/>
            <person name="Tunlid A."/>
            <person name="Henrissat B."/>
            <person name="Grigoriev I.V."/>
            <person name="Hibbett D.S."/>
            <person name="Martin F."/>
        </authorList>
    </citation>
    <scope>NUCLEOTIDE SEQUENCE [LARGE SCALE GENOMIC DNA]</scope>
    <source>
        <strain evidence="5">F 1598</strain>
    </source>
</reference>
<proteinExistence type="inferred from homology"/>
<reference evidence="4 5" key="1">
    <citation type="submission" date="2014-04" db="EMBL/GenBank/DDBJ databases">
        <authorList>
            <consortium name="DOE Joint Genome Institute"/>
            <person name="Kuo A."/>
            <person name="Tarkka M."/>
            <person name="Buscot F."/>
            <person name="Kohler A."/>
            <person name="Nagy L.G."/>
            <person name="Floudas D."/>
            <person name="Copeland A."/>
            <person name="Barry K.W."/>
            <person name="Cichocki N."/>
            <person name="Veneault-Fourrey C."/>
            <person name="LaButti K."/>
            <person name="Lindquist E.A."/>
            <person name="Lipzen A."/>
            <person name="Lundell T."/>
            <person name="Morin E."/>
            <person name="Murat C."/>
            <person name="Sun H."/>
            <person name="Tunlid A."/>
            <person name="Henrissat B."/>
            <person name="Grigoriev I.V."/>
            <person name="Hibbett D.S."/>
            <person name="Martin F."/>
            <person name="Nordberg H.P."/>
            <person name="Cantor M.N."/>
            <person name="Hua S.X."/>
        </authorList>
    </citation>
    <scope>NUCLEOTIDE SEQUENCE [LARGE SCALE GENOMIC DNA]</scope>
    <source>
        <strain evidence="4 5">F 1598</strain>
    </source>
</reference>
<sequence>MTRIATVFGATGTQGSSVVTALLEDGTFIPRAISRNPNSDVSKKLAALGVEVVKADLWDKESIKKALNGSECVFGVTNFFDPSVIGANPSGEIDQGKYMVDAAKEVGVKFLVWSSLPDTAKISNGKYPGPGIRHFTNKAAIEEYLKASGLPSATLHLGYYAENLTGVSPLTKVADGSYELKIPKFQPASTQPFAWVEQALGVSVLALFKNYQSRKEEILGRVFYVVTARVTFSKLAEIVEKAIGKPVKFISIETCGNEELDEMYQYQNDGKFLSDREVPDPDLVALGVKFATLEEFAEKYLKPRLT</sequence>
<accession>A0A0C3B9I9</accession>
<evidence type="ECO:0000256" key="2">
    <source>
        <dbReference type="ARBA" id="ARBA00022857"/>
    </source>
</evidence>
<evidence type="ECO:0000313" key="4">
    <source>
        <dbReference type="EMBL" id="KIM73992.1"/>
    </source>
</evidence>